<dbReference type="GO" id="GO:0000166">
    <property type="term" value="F:nucleotide binding"/>
    <property type="evidence" value="ECO:0007669"/>
    <property type="project" value="UniProtKB-KW"/>
</dbReference>
<dbReference type="GO" id="GO:0005737">
    <property type="term" value="C:cytoplasm"/>
    <property type="evidence" value="ECO:0007669"/>
    <property type="project" value="TreeGrafter"/>
</dbReference>
<keyword evidence="2" id="KW-0378">Hydrolase</keyword>
<name>A0A4R7BXG6_9HYPH</name>
<dbReference type="InterPro" id="IPR027417">
    <property type="entry name" value="P-loop_NTPase"/>
</dbReference>
<dbReference type="SUPFAM" id="SSF90002">
    <property type="entry name" value="Hypothetical protein YjiA, C-terminal domain"/>
    <property type="match status" value="1"/>
</dbReference>
<protein>
    <submittedName>
        <fullName evidence="9">G3E family GTPase</fullName>
    </submittedName>
</protein>
<dbReference type="Pfam" id="PF02492">
    <property type="entry name" value="cobW"/>
    <property type="match status" value="1"/>
</dbReference>
<dbReference type="InterPro" id="IPR011629">
    <property type="entry name" value="CobW-like_C"/>
</dbReference>
<keyword evidence="10" id="KW-1185">Reference proteome</keyword>
<comment type="catalytic activity">
    <reaction evidence="6">
        <text>GTP + H2O = GDP + phosphate + H(+)</text>
        <dbReference type="Rhea" id="RHEA:19669"/>
        <dbReference type="ChEBI" id="CHEBI:15377"/>
        <dbReference type="ChEBI" id="CHEBI:15378"/>
        <dbReference type="ChEBI" id="CHEBI:37565"/>
        <dbReference type="ChEBI" id="CHEBI:43474"/>
        <dbReference type="ChEBI" id="CHEBI:58189"/>
    </reaction>
    <physiologicalReaction direction="left-to-right" evidence="6">
        <dbReference type="Rhea" id="RHEA:19670"/>
    </physiologicalReaction>
</comment>
<evidence type="ECO:0000256" key="4">
    <source>
        <dbReference type="ARBA" id="ARBA00034320"/>
    </source>
</evidence>
<evidence type="ECO:0000256" key="2">
    <source>
        <dbReference type="ARBA" id="ARBA00022801"/>
    </source>
</evidence>
<dbReference type="AlphaFoldDB" id="A0A4R7BXG6"/>
<dbReference type="PANTHER" id="PTHR13748:SF62">
    <property type="entry name" value="COBW DOMAIN-CONTAINING PROTEIN"/>
    <property type="match status" value="1"/>
</dbReference>
<dbReference type="Gene3D" id="3.30.1220.10">
    <property type="entry name" value="CobW-like, C-terminal domain"/>
    <property type="match status" value="1"/>
</dbReference>
<reference evidence="9 10" key="1">
    <citation type="submission" date="2019-03" db="EMBL/GenBank/DDBJ databases">
        <title>Genomic Encyclopedia of Type Strains, Phase IV (KMG-IV): sequencing the most valuable type-strain genomes for metagenomic binning, comparative biology and taxonomic classification.</title>
        <authorList>
            <person name="Goeker M."/>
        </authorList>
    </citation>
    <scope>NUCLEOTIDE SEQUENCE [LARGE SCALE GENOMIC DNA]</scope>
    <source>
        <strain evidence="9 10">DSM 25903</strain>
    </source>
</reference>
<dbReference type="Pfam" id="PF07683">
    <property type="entry name" value="CobW_C"/>
    <property type="match status" value="1"/>
</dbReference>
<dbReference type="EMBL" id="SNZR01000013">
    <property type="protein sequence ID" value="TDR90203.1"/>
    <property type="molecule type" value="Genomic_DNA"/>
</dbReference>
<feature type="domain" description="CobW/HypB/UreG nucleotide-binding" evidence="7">
    <location>
        <begin position="9"/>
        <end position="185"/>
    </location>
</feature>
<dbReference type="PANTHER" id="PTHR13748">
    <property type="entry name" value="COBW-RELATED"/>
    <property type="match status" value="1"/>
</dbReference>
<evidence type="ECO:0000256" key="6">
    <source>
        <dbReference type="ARBA" id="ARBA00049117"/>
    </source>
</evidence>
<dbReference type="Gene3D" id="3.40.50.300">
    <property type="entry name" value="P-loop containing nucleotide triphosphate hydrolases"/>
    <property type="match status" value="1"/>
</dbReference>
<keyword evidence="3" id="KW-0143">Chaperone</keyword>
<evidence type="ECO:0000256" key="3">
    <source>
        <dbReference type="ARBA" id="ARBA00023186"/>
    </source>
</evidence>
<sequence>MIAPGPEFLVLTGFLGSGKTTLLRDFLTRPEAADTAIIVNEVGEIGLDGALLREVGGDVAMTTLANGCICCQMGSDLTTTVEALLGTERPGDIPLARIVLETSGLSKPGPILRQLASLAQHRMRVSVLATYDPTRPPEIRDFEEAAAQWAGAHRIVVTKGDMVSPKRFAAASGEIGEINPLAEIVAEASREPAVSAAFAPPRPGPVTMPVPIAGKTRPHERLTSLLLRQEDVVAYDDLAAWLDNLAGFLGERLLRIKGLVRVRESEEPILVQSVGTLFSQPRLYRGGMPGDGGFLVVIARDAEAGEIGRVEPSLPFSLSRAPGRGGRSLRAEAV</sequence>
<evidence type="ECO:0000259" key="8">
    <source>
        <dbReference type="Pfam" id="PF07683"/>
    </source>
</evidence>
<evidence type="ECO:0000259" key="7">
    <source>
        <dbReference type="Pfam" id="PF02492"/>
    </source>
</evidence>
<evidence type="ECO:0000256" key="1">
    <source>
        <dbReference type="ARBA" id="ARBA00022741"/>
    </source>
</evidence>
<accession>A0A4R7BXG6</accession>
<gene>
    <name evidence="9" type="ORF">EV668_3045</name>
</gene>
<keyword evidence="1" id="KW-0547">Nucleotide-binding</keyword>
<dbReference type="GO" id="GO:0016787">
    <property type="term" value="F:hydrolase activity"/>
    <property type="evidence" value="ECO:0007669"/>
    <property type="project" value="UniProtKB-KW"/>
</dbReference>
<organism evidence="9 10">
    <name type="scientific">Enterovirga rhinocerotis</name>
    <dbReference type="NCBI Taxonomy" id="1339210"/>
    <lineage>
        <taxon>Bacteria</taxon>
        <taxon>Pseudomonadati</taxon>
        <taxon>Pseudomonadota</taxon>
        <taxon>Alphaproteobacteria</taxon>
        <taxon>Hyphomicrobiales</taxon>
        <taxon>Methylobacteriaceae</taxon>
        <taxon>Enterovirga</taxon>
    </lineage>
</organism>
<evidence type="ECO:0000313" key="10">
    <source>
        <dbReference type="Proteomes" id="UP000295122"/>
    </source>
</evidence>
<dbReference type="InterPro" id="IPR051316">
    <property type="entry name" value="Zinc-reg_GTPase_activator"/>
</dbReference>
<dbReference type="InterPro" id="IPR036627">
    <property type="entry name" value="CobW-likC_sf"/>
</dbReference>
<dbReference type="InterPro" id="IPR003495">
    <property type="entry name" value="CobW/HypB/UreG_nucleotide-bd"/>
</dbReference>
<comment type="function">
    <text evidence="5">Zinc chaperone that directly transfers zinc cofactor to target proteins, thereby activating them. Zinc is transferred from the CXCC motif in the GTPase domain to the zinc binding site in target proteins in a process requiring GTP hydrolysis.</text>
</comment>
<feature type="domain" description="CobW C-terminal" evidence="8">
    <location>
        <begin position="223"/>
        <end position="307"/>
    </location>
</feature>
<comment type="caution">
    <text evidence="9">The sequence shown here is derived from an EMBL/GenBank/DDBJ whole genome shotgun (WGS) entry which is preliminary data.</text>
</comment>
<dbReference type="OrthoDB" id="9808822at2"/>
<evidence type="ECO:0000313" key="9">
    <source>
        <dbReference type="EMBL" id="TDR90203.1"/>
    </source>
</evidence>
<dbReference type="CDD" id="cd03112">
    <property type="entry name" value="CobW-like"/>
    <property type="match status" value="1"/>
</dbReference>
<evidence type="ECO:0000256" key="5">
    <source>
        <dbReference type="ARBA" id="ARBA00045658"/>
    </source>
</evidence>
<proteinExistence type="inferred from homology"/>
<dbReference type="SUPFAM" id="SSF52540">
    <property type="entry name" value="P-loop containing nucleoside triphosphate hydrolases"/>
    <property type="match status" value="1"/>
</dbReference>
<dbReference type="Proteomes" id="UP000295122">
    <property type="component" value="Unassembled WGS sequence"/>
</dbReference>
<comment type="similarity">
    <text evidence="4">Belongs to the SIMIBI class G3E GTPase family. ZNG1 subfamily.</text>
</comment>